<dbReference type="NCBIfam" id="TIGR02953">
    <property type="entry name" value="penta_MxKDx"/>
    <property type="match status" value="1"/>
</dbReference>
<dbReference type="Proteomes" id="UP000234341">
    <property type="component" value="Unassembled WGS sequence"/>
</dbReference>
<feature type="region of interest" description="Disordered" evidence="1">
    <location>
        <begin position="26"/>
        <end position="95"/>
    </location>
</feature>
<dbReference type="EMBL" id="PJRP01000007">
    <property type="protein sequence ID" value="PLP99427.1"/>
    <property type="molecule type" value="Genomic_DNA"/>
</dbReference>
<evidence type="ECO:0000256" key="1">
    <source>
        <dbReference type="SAM" id="MobiDB-lite"/>
    </source>
</evidence>
<organism evidence="3 4">
    <name type="scientific">Cupriavidus pauculus</name>
    <dbReference type="NCBI Taxonomy" id="82633"/>
    <lineage>
        <taxon>Bacteria</taxon>
        <taxon>Pseudomonadati</taxon>
        <taxon>Pseudomonadota</taxon>
        <taxon>Betaproteobacteria</taxon>
        <taxon>Burkholderiales</taxon>
        <taxon>Burkholderiaceae</taxon>
        <taxon>Cupriavidus</taxon>
    </lineage>
</organism>
<feature type="signal peptide" evidence="2">
    <location>
        <begin position="1"/>
        <end position="22"/>
    </location>
</feature>
<dbReference type="RefSeq" id="WP_101682574.1">
    <property type="nucleotide sequence ID" value="NZ_PJRP01000007.1"/>
</dbReference>
<feature type="compositionally biased region" description="Basic and acidic residues" evidence="1">
    <location>
        <begin position="32"/>
        <end position="87"/>
    </location>
</feature>
<dbReference type="AlphaFoldDB" id="A0A2N5CB32"/>
<evidence type="ECO:0000256" key="2">
    <source>
        <dbReference type="SAM" id="SignalP"/>
    </source>
</evidence>
<keyword evidence="2" id="KW-0732">Signal</keyword>
<dbReference type="STRING" id="82633.GCA_000974605_05493"/>
<dbReference type="InterPro" id="IPR014299">
    <property type="entry name" value="Penta_MxKDx"/>
</dbReference>
<proteinExistence type="predicted"/>
<dbReference type="OrthoDB" id="8971132at2"/>
<comment type="caution">
    <text evidence="3">The sequence shown here is derived from an EMBL/GenBank/DDBJ whole genome shotgun (WGS) entry which is preliminary data.</text>
</comment>
<feature type="chain" id="PRO_5014704344" evidence="2">
    <location>
        <begin position="23"/>
        <end position="95"/>
    </location>
</feature>
<name>A0A2N5CB32_9BURK</name>
<gene>
    <name evidence="3" type="ORF">CYJ10_16490</name>
</gene>
<reference evidence="3 4" key="1">
    <citation type="submission" date="2017-12" db="EMBL/GenBank/DDBJ databases">
        <title>Genome sequence of the active heterotrophic nitrifier-denitrifier, Cupriavidus pauculus UM1.</title>
        <authorList>
            <person name="Putonti C."/>
            <person name="Castignetti D."/>
        </authorList>
    </citation>
    <scope>NUCLEOTIDE SEQUENCE [LARGE SCALE GENOMIC DNA]</scope>
    <source>
        <strain evidence="3 4">UM1</strain>
    </source>
</reference>
<sequence length="95" mass="9930">MNKTVVAVVATMFLMGGTAVFAQTGGSMAKDTMSKDSMSKDAMSKDAMAKDAMSKDGMAKDNMSKDGMSKDKMGKSKPHDKMGKEGDAMSGGMSK</sequence>
<evidence type="ECO:0000313" key="4">
    <source>
        <dbReference type="Proteomes" id="UP000234341"/>
    </source>
</evidence>
<evidence type="ECO:0000313" key="3">
    <source>
        <dbReference type="EMBL" id="PLP99427.1"/>
    </source>
</evidence>
<protein>
    <submittedName>
        <fullName evidence="3">Pentapeptide MXKDX repeat protein</fullName>
    </submittedName>
</protein>
<accession>A0A2N5CB32</accession>